<gene>
    <name evidence="9" type="ORF">F8566_33770</name>
</gene>
<comment type="catalytic activity">
    <reaction evidence="8">
        <text>(1S,2R)-1-C-(indol-3-yl)glycerol 3-phosphate + L-serine = D-glyceraldehyde 3-phosphate + L-tryptophan + H2O</text>
        <dbReference type="Rhea" id="RHEA:10532"/>
        <dbReference type="ChEBI" id="CHEBI:15377"/>
        <dbReference type="ChEBI" id="CHEBI:33384"/>
        <dbReference type="ChEBI" id="CHEBI:57912"/>
        <dbReference type="ChEBI" id="CHEBI:58866"/>
        <dbReference type="ChEBI" id="CHEBI:59776"/>
        <dbReference type="EC" id="4.2.1.20"/>
    </reaction>
</comment>
<reference evidence="9 10" key="1">
    <citation type="submission" date="2019-09" db="EMBL/GenBank/DDBJ databases">
        <title>Actinomadura physcomitrii sp. nov., a novel actinomycete isolated from moss [Physcomitrium sphaericum (Ludw) Fuernr].</title>
        <authorList>
            <person name="Zhuang X."/>
            <person name="Liu C."/>
        </authorList>
    </citation>
    <scope>NUCLEOTIDE SEQUENCE [LARGE SCALE GENOMIC DNA]</scope>
    <source>
        <strain evidence="9 10">HMC1</strain>
    </source>
</reference>
<dbReference type="InterPro" id="IPR002028">
    <property type="entry name" value="Trp_synthase_suA"/>
</dbReference>
<dbReference type="InterPro" id="IPR011060">
    <property type="entry name" value="RibuloseP-bd_barrel"/>
</dbReference>
<dbReference type="Gene3D" id="3.20.20.70">
    <property type="entry name" value="Aldolase class I"/>
    <property type="match status" value="1"/>
</dbReference>
<dbReference type="PANTHER" id="PTHR43406">
    <property type="entry name" value="TRYPTOPHAN SYNTHASE, ALPHA CHAIN"/>
    <property type="match status" value="1"/>
</dbReference>
<accession>A0A6H9YQA2</accession>
<evidence type="ECO:0000256" key="7">
    <source>
        <dbReference type="ARBA" id="ARBA00023239"/>
    </source>
</evidence>
<evidence type="ECO:0000256" key="6">
    <source>
        <dbReference type="ARBA" id="ARBA00023141"/>
    </source>
</evidence>
<evidence type="ECO:0000256" key="3">
    <source>
        <dbReference type="ARBA" id="ARBA00012043"/>
    </source>
</evidence>
<evidence type="ECO:0000313" key="10">
    <source>
        <dbReference type="Proteomes" id="UP000468735"/>
    </source>
</evidence>
<evidence type="ECO:0000256" key="4">
    <source>
        <dbReference type="ARBA" id="ARBA00022605"/>
    </source>
</evidence>
<dbReference type="AlphaFoldDB" id="A0A6H9YQA2"/>
<keyword evidence="7" id="KW-0456">Lyase</keyword>
<comment type="subunit">
    <text evidence="2">Tetramer of two alpha and two beta chains.</text>
</comment>
<evidence type="ECO:0000256" key="2">
    <source>
        <dbReference type="ARBA" id="ARBA00011270"/>
    </source>
</evidence>
<dbReference type="RefSeq" id="WP_151565920.1">
    <property type="nucleotide sequence ID" value="NZ_WBMT01000018.1"/>
</dbReference>
<comment type="pathway">
    <text evidence="1">Amino-acid biosynthesis; L-tryptophan biosynthesis; L-tryptophan from chorismate: step 5/5.</text>
</comment>
<evidence type="ECO:0000256" key="8">
    <source>
        <dbReference type="ARBA" id="ARBA00049047"/>
    </source>
</evidence>
<dbReference type="InterPro" id="IPR013785">
    <property type="entry name" value="Aldolase_TIM"/>
</dbReference>
<dbReference type="EC" id="4.2.1.20" evidence="3"/>
<evidence type="ECO:0000256" key="1">
    <source>
        <dbReference type="ARBA" id="ARBA00004733"/>
    </source>
</evidence>
<dbReference type="OrthoDB" id="3637039at2"/>
<dbReference type="Pfam" id="PF00290">
    <property type="entry name" value="Trp_syntA"/>
    <property type="match status" value="1"/>
</dbReference>
<evidence type="ECO:0000313" key="9">
    <source>
        <dbReference type="EMBL" id="KAB2343696.1"/>
    </source>
</evidence>
<sequence length="257" mass="26968">MTPSRLLDVIGGRAKRGGLAVGIYLVPGFPDWDTSIEALELCLSLDVDFIEFPAISDPEWSPRTGQMIARALQEAEPYSEAKATSWLLRAPVRVAVVYGSAWPSPGTWSAPPTLRAGVSGYLFESDPSDIAPYALAAAEEGAVIIPAVDATASGLSDGDRHLIARGGGFVYASLGPETGTRAASPTDLQRKRAEVQSVRPDLPVCAAFGISRPADVEELRGSGGCDGVVIGSAALARLDEGMPSFTAWLKEIVTAAR</sequence>
<dbReference type="SUPFAM" id="SSF51366">
    <property type="entry name" value="Ribulose-phoshate binding barrel"/>
    <property type="match status" value="1"/>
</dbReference>
<dbReference type="GO" id="GO:0005829">
    <property type="term" value="C:cytosol"/>
    <property type="evidence" value="ECO:0007669"/>
    <property type="project" value="TreeGrafter"/>
</dbReference>
<keyword evidence="4" id="KW-0028">Amino-acid biosynthesis</keyword>
<protein>
    <recommendedName>
        <fullName evidence="3">tryptophan synthase</fullName>
        <ecNumber evidence="3">4.2.1.20</ecNumber>
    </recommendedName>
</protein>
<evidence type="ECO:0000256" key="5">
    <source>
        <dbReference type="ARBA" id="ARBA00022822"/>
    </source>
</evidence>
<comment type="caution">
    <text evidence="9">The sequence shown here is derived from an EMBL/GenBank/DDBJ whole genome shotgun (WGS) entry which is preliminary data.</text>
</comment>
<organism evidence="9 10">
    <name type="scientific">Actinomadura rudentiformis</name>
    <dbReference type="NCBI Taxonomy" id="359158"/>
    <lineage>
        <taxon>Bacteria</taxon>
        <taxon>Bacillati</taxon>
        <taxon>Actinomycetota</taxon>
        <taxon>Actinomycetes</taxon>
        <taxon>Streptosporangiales</taxon>
        <taxon>Thermomonosporaceae</taxon>
        <taxon>Actinomadura</taxon>
    </lineage>
</organism>
<keyword evidence="10" id="KW-1185">Reference proteome</keyword>
<keyword evidence="5" id="KW-0822">Tryptophan biosynthesis</keyword>
<keyword evidence="6" id="KW-0057">Aromatic amino acid biosynthesis</keyword>
<proteinExistence type="predicted"/>
<dbReference type="GO" id="GO:0004834">
    <property type="term" value="F:tryptophan synthase activity"/>
    <property type="evidence" value="ECO:0007669"/>
    <property type="project" value="UniProtKB-EC"/>
</dbReference>
<dbReference type="Proteomes" id="UP000468735">
    <property type="component" value="Unassembled WGS sequence"/>
</dbReference>
<dbReference type="EMBL" id="WBMT01000018">
    <property type="protein sequence ID" value="KAB2343696.1"/>
    <property type="molecule type" value="Genomic_DNA"/>
</dbReference>
<name>A0A6H9YQA2_9ACTN</name>
<dbReference type="UniPathway" id="UPA00035">
    <property type="reaction ID" value="UER00044"/>
</dbReference>
<dbReference type="PANTHER" id="PTHR43406:SF1">
    <property type="entry name" value="TRYPTOPHAN SYNTHASE ALPHA CHAIN, CHLOROPLASTIC"/>
    <property type="match status" value="1"/>
</dbReference>